<organism evidence="1 2">
    <name type="scientific">Urechidicola croceus</name>
    <dbReference type="NCBI Taxonomy" id="1850246"/>
    <lineage>
        <taxon>Bacteria</taxon>
        <taxon>Pseudomonadati</taxon>
        <taxon>Bacteroidota</taxon>
        <taxon>Flavobacteriia</taxon>
        <taxon>Flavobacteriales</taxon>
        <taxon>Flavobacteriaceae</taxon>
        <taxon>Urechidicola</taxon>
    </lineage>
</organism>
<gene>
    <name evidence="1" type="ORF">LPB138_06925</name>
</gene>
<accession>A0A1D8P774</accession>
<proteinExistence type="predicted"/>
<evidence type="ECO:0008006" key="3">
    <source>
        <dbReference type="Google" id="ProtNLM"/>
    </source>
</evidence>
<dbReference type="AlphaFoldDB" id="A0A1D8P774"/>
<sequence length="108" mass="12829">MKITFSNDSIYDVPEGKWEQILKIKPIKTTYNIDKTYHSEYRDLDNKVVHTSAGRWEIKGDSIFLTSDNITTSYYFKYKNKTAEFTGMLDWNQDGKPHELYYGKQKKE</sequence>
<dbReference type="EMBL" id="CP017478">
    <property type="protein sequence ID" value="AOW20421.1"/>
    <property type="molecule type" value="Genomic_DNA"/>
</dbReference>
<name>A0A1D8P774_9FLAO</name>
<reference evidence="1 2" key="1">
    <citation type="submission" date="2016-10" db="EMBL/GenBank/DDBJ databases">
        <title>Lutibacter sp. LPB0138, isolated from marine gastropod.</title>
        <authorList>
            <person name="Kim E."/>
            <person name="Yi H."/>
        </authorList>
    </citation>
    <scope>NUCLEOTIDE SEQUENCE [LARGE SCALE GENOMIC DNA]</scope>
    <source>
        <strain evidence="1 2">LPB0138</strain>
    </source>
</reference>
<dbReference type="Proteomes" id="UP000176050">
    <property type="component" value="Chromosome"/>
</dbReference>
<dbReference type="STRING" id="1850246.LPB138_06925"/>
<dbReference type="KEGG" id="lul:LPB138_06925"/>
<protein>
    <recommendedName>
        <fullName evidence="3">Lipocalin-like domain-containing protein</fullName>
    </recommendedName>
</protein>
<evidence type="ECO:0000313" key="2">
    <source>
        <dbReference type="Proteomes" id="UP000176050"/>
    </source>
</evidence>
<keyword evidence="2" id="KW-1185">Reference proteome</keyword>
<evidence type="ECO:0000313" key="1">
    <source>
        <dbReference type="EMBL" id="AOW20421.1"/>
    </source>
</evidence>